<sequence>MMPQSSVSTSTSNQPSPSPSVESLTNPRSLSSVDPITGHTHATNPPSQDDVSHGIALLS</sequence>
<proteinExistence type="predicted"/>
<gene>
    <name evidence="2" type="ORF">RDI58_008079</name>
</gene>
<dbReference type="Proteomes" id="UP001371456">
    <property type="component" value="Unassembled WGS sequence"/>
</dbReference>
<organism evidence="2 3">
    <name type="scientific">Solanum bulbocastanum</name>
    <name type="common">Wild potato</name>
    <dbReference type="NCBI Taxonomy" id="147425"/>
    <lineage>
        <taxon>Eukaryota</taxon>
        <taxon>Viridiplantae</taxon>
        <taxon>Streptophyta</taxon>
        <taxon>Embryophyta</taxon>
        <taxon>Tracheophyta</taxon>
        <taxon>Spermatophyta</taxon>
        <taxon>Magnoliopsida</taxon>
        <taxon>eudicotyledons</taxon>
        <taxon>Gunneridae</taxon>
        <taxon>Pentapetalae</taxon>
        <taxon>asterids</taxon>
        <taxon>lamiids</taxon>
        <taxon>Solanales</taxon>
        <taxon>Solanaceae</taxon>
        <taxon>Solanoideae</taxon>
        <taxon>Solaneae</taxon>
        <taxon>Solanum</taxon>
    </lineage>
</organism>
<feature type="region of interest" description="Disordered" evidence="1">
    <location>
        <begin position="1"/>
        <end position="59"/>
    </location>
</feature>
<dbReference type="EMBL" id="JBANQN010000003">
    <property type="protein sequence ID" value="KAK6794626.1"/>
    <property type="molecule type" value="Genomic_DNA"/>
</dbReference>
<feature type="compositionally biased region" description="Low complexity" evidence="1">
    <location>
        <begin position="1"/>
        <end position="21"/>
    </location>
</feature>
<evidence type="ECO:0000256" key="1">
    <source>
        <dbReference type="SAM" id="MobiDB-lite"/>
    </source>
</evidence>
<protein>
    <submittedName>
        <fullName evidence="2">Uncharacterized protein</fullName>
    </submittedName>
</protein>
<evidence type="ECO:0000313" key="3">
    <source>
        <dbReference type="Proteomes" id="UP001371456"/>
    </source>
</evidence>
<comment type="caution">
    <text evidence="2">The sequence shown here is derived from an EMBL/GenBank/DDBJ whole genome shotgun (WGS) entry which is preliminary data.</text>
</comment>
<feature type="compositionally biased region" description="Polar residues" evidence="1">
    <location>
        <begin position="22"/>
        <end position="49"/>
    </location>
</feature>
<reference evidence="2 3" key="1">
    <citation type="submission" date="2024-02" db="EMBL/GenBank/DDBJ databases">
        <title>de novo genome assembly of Solanum bulbocastanum strain 11H21.</title>
        <authorList>
            <person name="Hosaka A.J."/>
        </authorList>
    </citation>
    <scope>NUCLEOTIDE SEQUENCE [LARGE SCALE GENOMIC DNA]</scope>
    <source>
        <tissue evidence="2">Young leaves</tissue>
    </source>
</reference>
<dbReference type="AlphaFoldDB" id="A0AAN8TZW0"/>
<evidence type="ECO:0000313" key="2">
    <source>
        <dbReference type="EMBL" id="KAK6794626.1"/>
    </source>
</evidence>
<accession>A0AAN8TZW0</accession>
<keyword evidence="3" id="KW-1185">Reference proteome</keyword>
<name>A0AAN8TZW0_SOLBU</name>